<feature type="transmembrane region" description="Helical" evidence="8">
    <location>
        <begin position="94"/>
        <end position="116"/>
    </location>
</feature>
<feature type="transmembrane region" description="Helical" evidence="8">
    <location>
        <begin position="162"/>
        <end position="182"/>
    </location>
</feature>
<dbReference type="CDD" id="cd06579">
    <property type="entry name" value="TM_PBP1_transp_AraH_like"/>
    <property type="match status" value="1"/>
</dbReference>
<evidence type="ECO:0000256" key="1">
    <source>
        <dbReference type="ARBA" id="ARBA00004651"/>
    </source>
</evidence>
<reference evidence="9" key="1">
    <citation type="submission" date="2020-05" db="EMBL/GenBank/DDBJ databases">
        <authorList>
            <person name="Chiriac C."/>
            <person name="Salcher M."/>
            <person name="Ghai R."/>
            <person name="Kavagutti S V."/>
        </authorList>
    </citation>
    <scope>NUCLEOTIDE SEQUENCE</scope>
</reference>
<gene>
    <name evidence="9" type="ORF">UFOPK2342_01187</name>
    <name evidence="10" type="ORF">UFOPK4367_00845</name>
</gene>
<evidence type="ECO:0000256" key="5">
    <source>
        <dbReference type="ARBA" id="ARBA00022692"/>
    </source>
</evidence>
<proteinExistence type="predicted"/>
<evidence type="ECO:0000256" key="3">
    <source>
        <dbReference type="ARBA" id="ARBA00022475"/>
    </source>
</evidence>
<protein>
    <submittedName>
        <fullName evidence="9">Unannotated protein</fullName>
    </submittedName>
</protein>
<evidence type="ECO:0000256" key="8">
    <source>
        <dbReference type="SAM" id="Phobius"/>
    </source>
</evidence>
<keyword evidence="3" id="KW-1003">Cell membrane</keyword>
<organism evidence="9">
    <name type="scientific">freshwater metagenome</name>
    <dbReference type="NCBI Taxonomy" id="449393"/>
    <lineage>
        <taxon>unclassified sequences</taxon>
        <taxon>metagenomes</taxon>
        <taxon>ecological metagenomes</taxon>
    </lineage>
</organism>
<evidence type="ECO:0000313" key="9">
    <source>
        <dbReference type="EMBL" id="CAB4681458.1"/>
    </source>
</evidence>
<name>A0A6J6N8J9_9ZZZZ</name>
<feature type="transmembrane region" description="Helical" evidence="8">
    <location>
        <begin position="211"/>
        <end position="231"/>
    </location>
</feature>
<feature type="transmembrane region" description="Helical" evidence="8">
    <location>
        <begin position="243"/>
        <end position="260"/>
    </location>
</feature>
<evidence type="ECO:0000256" key="7">
    <source>
        <dbReference type="ARBA" id="ARBA00023136"/>
    </source>
</evidence>
<dbReference type="PANTHER" id="PTHR32196">
    <property type="entry name" value="ABC TRANSPORTER PERMEASE PROTEIN YPHD-RELATED-RELATED"/>
    <property type="match status" value="1"/>
</dbReference>
<comment type="subcellular location">
    <subcellularLocation>
        <location evidence="1">Cell membrane</location>
        <topology evidence="1">Multi-pass membrane protein</topology>
    </subcellularLocation>
</comment>
<keyword evidence="6 8" id="KW-1133">Transmembrane helix</keyword>
<feature type="transmembrane region" description="Helical" evidence="8">
    <location>
        <begin position="45"/>
        <end position="63"/>
    </location>
</feature>
<dbReference type="Pfam" id="PF02653">
    <property type="entry name" value="BPD_transp_2"/>
    <property type="match status" value="1"/>
</dbReference>
<keyword evidence="4" id="KW-0997">Cell inner membrane</keyword>
<dbReference type="AlphaFoldDB" id="A0A6J6N8J9"/>
<keyword evidence="7 8" id="KW-0472">Membrane</keyword>
<feature type="transmembrane region" description="Helical" evidence="8">
    <location>
        <begin position="267"/>
        <end position="289"/>
    </location>
</feature>
<dbReference type="PANTHER" id="PTHR32196:SF21">
    <property type="entry name" value="ABC TRANSPORTER PERMEASE PROTEIN YPHD-RELATED"/>
    <property type="match status" value="1"/>
</dbReference>
<evidence type="ECO:0000256" key="6">
    <source>
        <dbReference type="ARBA" id="ARBA00022989"/>
    </source>
</evidence>
<dbReference type="EMBL" id="CAEZXB010000025">
    <property type="protein sequence ID" value="CAB4681458.1"/>
    <property type="molecule type" value="Genomic_DNA"/>
</dbReference>
<evidence type="ECO:0000256" key="4">
    <source>
        <dbReference type="ARBA" id="ARBA00022519"/>
    </source>
</evidence>
<feature type="transmembrane region" description="Helical" evidence="8">
    <location>
        <begin position="12"/>
        <end position="33"/>
    </location>
</feature>
<dbReference type="InterPro" id="IPR001851">
    <property type="entry name" value="ABC_transp_permease"/>
</dbReference>
<dbReference type="GO" id="GO:0005886">
    <property type="term" value="C:plasma membrane"/>
    <property type="evidence" value="ECO:0007669"/>
    <property type="project" value="UniProtKB-SubCell"/>
</dbReference>
<dbReference type="GO" id="GO:0022857">
    <property type="term" value="F:transmembrane transporter activity"/>
    <property type="evidence" value="ECO:0007669"/>
    <property type="project" value="InterPro"/>
</dbReference>
<keyword evidence="5 8" id="KW-0812">Transmembrane</keyword>
<evidence type="ECO:0000313" key="10">
    <source>
        <dbReference type="EMBL" id="CAB5075718.1"/>
    </source>
</evidence>
<evidence type="ECO:0000256" key="2">
    <source>
        <dbReference type="ARBA" id="ARBA00022448"/>
    </source>
</evidence>
<accession>A0A6J6N8J9</accession>
<feature type="transmembrane region" description="Helical" evidence="8">
    <location>
        <begin position="295"/>
        <end position="311"/>
    </location>
</feature>
<sequence>MNDLKTKIIKSFSNGLAVWIIIALLTITASLTSKDFATLGNVNNYLGQTPFLIMGTCGMFLAVIAGQIDLSIAALAKITSVLVSGIGNGDENKFWLAVLLCYAIGIGVGLFNSFLIVKLKVPAFVATLGTYSILEGLVLAYTNRGIGSIPGNVIVKFYDGVGPFPVSFIVVIVILALLGLWLKKSRLALRLFAVGGDPEVARRSGVASGPVITASMVLCSLFAVSAGIIQVCRAGVGTPTTGNGLELAAITAVVLGGVSLMGGRGRLVGAIGGAILITLIDNSLNMIGVSQYSQGLLRGAVIVAAIAVFVSKRQQST</sequence>
<keyword evidence="2" id="KW-0813">Transport</keyword>
<dbReference type="EMBL" id="CAFBRC010000048">
    <property type="protein sequence ID" value="CAB5075718.1"/>
    <property type="molecule type" value="Genomic_DNA"/>
</dbReference>